<name>A0A060NK50_9BURK</name>
<dbReference type="GO" id="GO:0005737">
    <property type="term" value="C:cytoplasm"/>
    <property type="evidence" value="ECO:0007669"/>
    <property type="project" value="TreeGrafter"/>
</dbReference>
<evidence type="ECO:0000259" key="2">
    <source>
        <dbReference type="Pfam" id="PF01266"/>
    </source>
</evidence>
<protein>
    <submittedName>
        <fullName evidence="3">Glycine/D-amino acid oxidase (Deaminating)</fullName>
    </submittedName>
</protein>
<dbReference type="Pfam" id="PF01266">
    <property type="entry name" value="DAO"/>
    <property type="match status" value="1"/>
</dbReference>
<dbReference type="Proteomes" id="UP000067461">
    <property type="component" value="Chromosome"/>
</dbReference>
<dbReference type="Gene3D" id="3.50.50.60">
    <property type="entry name" value="FAD/NAD(P)-binding domain"/>
    <property type="match status" value="1"/>
</dbReference>
<keyword evidence="4" id="KW-1185">Reference proteome</keyword>
<reference evidence="3 4" key="1">
    <citation type="journal article" date="2014" name="Nat. Commun.">
        <title>Physiological and genomic features of highly alkaliphilic hydrogen-utilizing Betaproteobacteria from a continental serpentinizing site.</title>
        <authorList>
            <person name="Suzuki S."/>
            <person name="Kuenen J.G."/>
            <person name="Schipper K."/>
            <person name="van der Velde S."/>
            <person name="Ishii S."/>
            <person name="Wu A."/>
            <person name="Sorokin D.Y."/>
            <person name="Tenney A."/>
            <person name="Meng X.Y."/>
            <person name="Morrill P.L."/>
            <person name="Kamagata Y."/>
            <person name="Muyzer G."/>
            <person name="Nealson K.H."/>
        </authorList>
    </citation>
    <scope>NUCLEOTIDE SEQUENCE [LARGE SCALE GENOMIC DNA]</scope>
    <source>
        <strain evidence="3 4">A1</strain>
    </source>
</reference>
<evidence type="ECO:0000256" key="1">
    <source>
        <dbReference type="ARBA" id="ARBA00023002"/>
    </source>
</evidence>
<keyword evidence="1" id="KW-0560">Oxidoreductase</keyword>
<dbReference type="EMBL" id="AP014568">
    <property type="protein sequence ID" value="BAO82052.1"/>
    <property type="molecule type" value="Genomic_DNA"/>
</dbReference>
<dbReference type="AlphaFoldDB" id="A0A060NK50"/>
<evidence type="ECO:0000313" key="4">
    <source>
        <dbReference type="Proteomes" id="UP000067461"/>
    </source>
</evidence>
<dbReference type="RefSeq" id="WP_197538510.1">
    <property type="nucleotide sequence ID" value="NZ_AP014568.1"/>
</dbReference>
<dbReference type="InterPro" id="IPR006076">
    <property type="entry name" value="FAD-dep_OxRdtase"/>
</dbReference>
<dbReference type="KEGG" id="cbaa:SRAA_2198"/>
<proteinExistence type="predicted"/>
<dbReference type="HOGENOM" id="CLU_007884_3_0_4"/>
<dbReference type="SUPFAM" id="SSF51905">
    <property type="entry name" value="FAD/NAD(P)-binding domain"/>
    <property type="match status" value="1"/>
</dbReference>
<dbReference type="InterPro" id="IPR036188">
    <property type="entry name" value="FAD/NAD-bd_sf"/>
</dbReference>
<dbReference type="PRINTS" id="PR00411">
    <property type="entry name" value="PNDRDTASEI"/>
</dbReference>
<dbReference type="PANTHER" id="PTHR13847:SF281">
    <property type="entry name" value="FAD DEPENDENT OXIDOREDUCTASE DOMAIN-CONTAINING PROTEIN"/>
    <property type="match status" value="1"/>
</dbReference>
<dbReference type="GO" id="GO:0016491">
    <property type="term" value="F:oxidoreductase activity"/>
    <property type="evidence" value="ECO:0007669"/>
    <property type="project" value="UniProtKB-KW"/>
</dbReference>
<dbReference type="Gene3D" id="3.30.9.10">
    <property type="entry name" value="D-Amino Acid Oxidase, subunit A, domain 2"/>
    <property type="match status" value="1"/>
</dbReference>
<feature type="domain" description="FAD dependent oxidoreductase" evidence="2">
    <location>
        <begin position="39"/>
        <end position="394"/>
    </location>
</feature>
<dbReference type="PANTHER" id="PTHR13847">
    <property type="entry name" value="SARCOSINE DEHYDROGENASE-RELATED"/>
    <property type="match status" value="1"/>
</dbReference>
<gene>
    <name evidence="3" type="ORF">SRAA_2198</name>
</gene>
<accession>A0A060NK50</accession>
<evidence type="ECO:0000313" key="3">
    <source>
        <dbReference type="EMBL" id="BAO82052.1"/>
    </source>
</evidence>
<sequence length="439" mass="47839">MFKPDLLHSDTLLNQRSYYEASVQRAPPHPPLQGEQRADVLIVGAGLAGLSAALELAERGLQVCLLEAQRIGWGASGRNGGQALVGYACGQEPLEQQLGRADARRLWDWTLEGIELIGQRIAQHRIDCDWQRGYLYVADTPRQAQRLLADTAQQQRDYGLACELATGAEVRRYIDSPLYHAAAFEKLSGHLHPLKYTLGLAQAAQQAGVALHEHSAVLRLSHHAAGVTAHTASGQVTAQHALLAGNCLLPEYAPALAPALGRRIMPVGTYLIATAPVAAALSRRLIPSAAAVSDNNLVLDYFRFSAEQRLLFGGRVSYSTRTPQHLQALMRQRMLAVFPDLAQVPVEYLWGGFVDISMNRAPDFGRLSPQVYYLQGFSGHGVVLAGLAGRLVAEAISGQAGRFDVYTRLRHHPFPGGPRLRTPLLALGMAWQRLREALG</sequence>
<dbReference type="STRING" id="1458425.SRAA_2198"/>
<organism evidence="3 4">
    <name type="scientific">Serpentinimonas raichei</name>
    <dbReference type="NCBI Taxonomy" id="1458425"/>
    <lineage>
        <taxon>Bacteria</taxon>
        <taxon>Pseudomonadati</taxon>
        <taxon>Pseudomonadota</taxon>
        <taxon>Betaproteobacteria</taxon>
        <taxon>Burkholderiales</taxon>
        <taxon>Comamonadaceae</taxon>
        <taxon>Serpentinimonas</taxon>
    </lineage>
</organism>